<dbReference type="CDD" id="cd06170">
    <property type="entry name" value="LuxR_C_like"/>
    <property type="match status" value="1"/>
</dbReference>
<evidence type="ECO:0000256" key="3">
    <source>
        <dbReference type="ARBA" id="ARBA00023163"/>
    </source>
</evidence>
<accession>A0ABS6PPZ5</accession>
<proteinExistence type="predicted"/>
<keyword evidence="2" id="KW-0238">DNA-binding</keyword>
<keyword evidence="3" id="KW-0804">Transcription</keyword>
<reference evidence="5" key="1">
    <citation type="submission" date="2021-06" db="EMBL/GenBank/DDBJ databases">
        <title>Updating the genus Pseudomonas: Description of 43 new species and partition of the Pseudomonas putida group.</title>
        <authorList>
            <person name="Girard L."/>
            <person name="Lood C."/>
            <person name="Vandamme P."/>
            <person name="Rokni-Zadeh H."/>
            <person name="Van Noort V."/>
            <person name="Hofte M."/>
            <person name="Lavigne R."/>
            <person name="De Mot R."/>
        </authorList>
    </citation>
    <scope>NUCLEOTIDE SEQUENCE</scope>
    <source>
        <strain evidence="5">SWRI79</strain>
    </source>
</reference>
<dbReference type="InterPro" id="IPR000792">
    <property type="entry name" value="Tscrpt_reg_LuxR_C"/>
</dbReference>
<dbReference type="Proteomes" id="UP000886900">
    <property type="component" value="Unassembled WGS sequence"/>
</dbReference>
<evidence type="ECO:0000313" key="6">
    <source>
        <dbReference type="Proteomes" id="UP000886900"/>
    </source>
</evidence>
<evidence type="ECO:0000256" key="2">
    <source>
        <dbReference type="ARBA" id="ARBA00023125"/>
    </source>
</evidence>
<keyword evidence="1" id="KW-0805">Transcription regulation</keyword>
<dbReference type="EMBL" id="JAHSTV010000002">
    <property type="protein sequence ID" value="MBV4462541.1"/>
    <property type="molecule type" value="Genomic_DNA"/>
</dbReference>
<evidence type="ECO:0000313" key="5">
    <source>
        <dbReference type="EMBL" id="MBV4462541.1"/>
    </source>
</evidence>
<protein>
    <submittedName>
        <fullName evidence="5">Helix-turn-helix transcriptional regulator</fullName>
    </submittedName>
</protein>
<dbReference type="Pfam" id="PF00196">
    <property type="entry name" value="GerE"/>
    <property type="match status" value="1"/>
</dbReference>
<feature type="domain" description="HTH luxR-type" evidence="4">
    <location>
        <begin position="1"/>
        <end position="60"/>
    </location>
</feature>
<keyword evidence="6" id="KW-1185">Reference proteome</keyword>
<dbReference type="PROSITE" id="PS50043">
    <property type="entry name" value="HTH_LUXR_2"/>
    <property type="match status" value="1"/>
</dbReference>
<dbReference type="RefSeq" id="WP_217854643.1">
    <property type="nucleotide sequence ID" value="NZ_JAHSTV010000002.1"/>
</dbReference>
<dbReference type="SMART" id="SM00421">
    <property type="entry name" value="HTH_LUXR"/>
    <property type="match status" value="1"/>
</dbReference>
<comment type="caution">
    <text evidence="5">The sequence shown here is derived from an EMBL/GenBank/DDBJ whole genome shotgun (WGS) entry which is preliminary data.</text>
</comment>
<organism evidence="5 6">
    <name type="scientific">Pseudomonas farris</name>
    <dbReference type="NCBI Taxonomy" id="2841207"/>
    <lineage>
        <taxon>Bacteria</taxon>
        <taxon>Pseudomonadati</taxon>
        <taxon>Pseudomonadota</taxon>
        <taxon>Gammaproteobacteria</taxon>
        <taxon>Pseudomonadales</taxon>
        <taxon>Pseudomonadaceae</taxon>
        <taxon>Pseudomonas</taxon>
    </lineage>
</organism>
<dbReference type="PANTHER" id="PTHR44688:SF16">
    <property type="entry name" value="DNA-BINDING TRANSCRIPTIONAL ACTIVATOR DEVR_DOSR"/>
    <property type="match status" value="1"/>
</dbReference>
<dbReference type="PANTHER" id="PTHR44688">
    <property type="entry name" value="DNA-BINDING TRANSCRIPTIONAL ACTIVATOR DEVR_DOSR"/>
    <property type="match status" value="1"/>
</dbReference>
<evidence type="ECO:0000259" key="4">
    <source>
        <dbReference type="PROSITE" id="PS50043"/>
    </source>
</evidence>
<dbReference type="PROSITE" id="PS00622">
    <property type="entry name" value="HTH_LUXR_1"/>
    <property type="match status" value="1"/>
</dbReference>
<sequence>MLSRREREIALHIACGRTSKEIAQRLSLSDLTVRKHRENLYRKLGIGSIAQLVRYCLEQHLVRPSTS</sequence>
<name>A0ABS6PPZ5_9PSED</name>
<evidence type="ECO:0000256" key="1">
    <source>
        <dbReference type="ARBA" id="ARBA00023015"/>
    </source>
</evidence>
<gene>
    <name evidence="5" type="ORF">KVG95_04255</name>
</gene>